<dbReference type="Pfam" id="PF00535">
    <property type="entry name" value="Glycos_transf_2"/>
    <property type="match status" value="1"/>
</dbReference>
<dbReference type="SUPFAM" id="SSF53448">
    <property type="entry name" value="Nucleotide-diphospho-sugar transferases"/>
    <property type="match status" value="1"/>
</dbReference>
<accession>A0A212K8J5</accession>
<evidence type="ECO:0000313" key="2">
    <source>
        <dbReference type="EMBL" id="SBW08034.1"/>
    </source>
</evidence>
<dbReference type="Gene3D" id="3.90.550.10">
    <property type="entry name" value="Spore Coat Polysaccharide Biosynthesis Protein SpsA, Chain A"/>
    <property type="match status" value="1"/>
</dbReference>
<sequence length="270" mass="30771">MQINKTKISIITVSFNTSDVIEKTIQSVINQIYPNIEYIIIDGGSTDGTADIIRKYANKITFWISEPDKGIYDAMNKGIDKANGEWINFMNAGDYFANNNVLTEIFNGNSYDHSIGVIYGDSIGVKEGNVYVYEKPVPFFKQKNYIQSKGISHQSMFVNSFIAKEIKFDLNLLICADFDMAYKIFNLGKKYHYIGIPIAYFESGGISTTRTKQAFYENAVITGVQNTIKFKLIKIVKFIELDIRKVTINLLKKVSPYLLKSIRKKIYNTN</sequence>
<dbReference type="InterPro" id="IPR001173">
    <property type="entry name" value="Glyco_trans_2-like"/>
</dbReference>
<protein>
    <recommendedName>
        <fullName evidence="1">Glycosyltransferase 2-like domain-containing protein</fullName>
    </recommendedName>
</protein>
<dbReference type="PANTHER" id="PTHR22916:SF67">
    <property type="entry name" value="COLANIC ACID BIOSYNTHESIS GLYCOSYL TRANSFERASE WCAE-RELATED"/>
    <property type="match status" value="1"/>
</dbReference>
<dbReference type="GO" id="GO:0016758">
    <property type="term" value="F:hexosyltransferase activity"/>
    <property type="evidence" value="ECO:0007669"/>
    <property type="project" value="UniProtKB-ARBA"/>
</dbReference>
<proteinExistence type="predicted"/>
<reference evidence="2" key="1">
    <citation type="submission" date="2016-04" db="EMBL/GenBank/DDBJ databases">
        <authorList>
            <person name="Evans L.H."/>
            <person name="Alamgir A."/>
            <person name="Owens N."/>
            <person name="Weber N.D."/>
            <person name="Virtaneva K."/>
            <person name="Barbian K."/>
            <person name="Babar A."/>
            <person name="Rosenke K."/>
        </authorList>
    </citation>
    <scope>NUCLEOTIDE SEQUENCE</scope>
    <source>
        <strain evidence="2">86-2</strain>
    </source>
</reference>
<feature type="domain" description="Glycosyltransferase 2-like" evidence="1">
    <location>
        <begin position="9"/>
        <end position="132"/>
    </location>
</feature>
<dbReference type="CDD" id="cd06433">
    <property type="entry name" value="GT_2_WfgS_like"/>
    <property type="match status" value="1"/>
</dbReference>
<dbReference type="AlphaFoldDB" id="A0A212K8J5"/>
<dbReference type="RefSeq" id="WP_296951907.1">
    <property type="nucleotide sequence ID" value="NZ_LT599021.1"/>
</dbReference>
<name>A0A212K8J5_9BACT</name>
<organism evidence="2">
    <name type="scientific">uncultured Dysgonomonas sp</name>
    <dbReference type="NCBI Taxonomy" id="206096"/>
    <lineage>
        <taxon>Bacteria</taxon>
        <taxon>Pseudomonadati</taxon>
        <taxon>Bacteroidota</taxon>
        <taxon>Bacteroidia</taxon>
        <taxon>Bacteroidales</taxon>
        <taxon>Dysgonomonadaceae</taxon>
        <taxon>Dysgonomonas</taxon>
        <taxon>environmental samples</taxon>
    </lineage>
</organism>
<dbReference type="EMBL" id="FLUL01000001">
    <property type="protein sequence ID" value="SBW08034.1"/>
    <property type="molecule type" value="Genomic_DNA"/>
</dbReference>
<evidence type="ECO:0000259" key="1">
    <source>
        <dbReference type="Pfam" id="PF00535"/>
    </source>
</evidence>
<gene>
    <name evidence="2" type="ORF">KL86DYS2_13278</name>
</gene>
<dbReference type="PANTHER" id="PTHR22916">
    <property type="entry name" value="GLYCOSYLTRANSFERASE"/>
    <property type="match status" value="1"/>
</dbReference>
<dbReference type="InterPro" id="IPR029044">
    <property type="entry name" value="Nucleotide-diphossugar_trans"/>
</dbReference>